<dbReference type="GeneID" id="106070436"/>
<keyword evidence="1" id="KW-0732">Signal</keyword>
<evidence type="ECO:0000313" key="2">
    <source>
        <dbReference type="Proteomes" id="UP001165740"/>
    </source>
</evidence>
<protein>
    <submittedName>
        <fullName evidence="3">Uncharacterized protein LOC106070436</fullName>
    </submittedName>
</protein>
<dbReference type="RefSeq" id="XP_055888078.1">
    <property type="nucleotide sequence ID" value="XM_056032103.1"/>
</dbReference>
<sequence>MVDLLFVCLLTFLCVALNANGQNNYNSYKNGKYQSYPVDQSTPSTCNDLRCNPNECCVETHMAAVCVALVTVSTGQAFCARYKKCSNLGHCPASAPCCAQALEPKLAKTCPRPHIIGPGYGSIYDNSFTSSYGYDNKVDEINLNEGYCQARASTGGLCFSPLPGSETYNCPCTAPDTCKIALGPLVAGIKKKNVEIKVITISSSVYISNHNYNDNNTYMCVM</sequence>
<organism evidence="2 3">
    <name type="scientific">Biomphalaria glabrata</name>
    <name type="common">Bloodfluke planorb</name>
    <name type="synonym">Freshwater snail</name>
    <dbReference type="NCBI Taxonomy" id="6526"/>
    <lineage>
        <taxon>Eukaryota</taxon>
        <taxon>Metazoa</taxon>
        <taxon>Spiralia</taxon>
        <taxon>Lophotrochozoa</taxon>
        <taxon>Mollusca</taxon>
        <taxon>Gastropoda</taxon>
        <taxon>Heterobranchia</taxon>
        <taxon>Euthyneura</taxon>
        <taxon>Panpulmonata</taxon>
        <taxon>Hygrophila</taxon>
        <taxon>Lymnaeoidea</taxon>
        <taxon>Planorbidae</taxon>
        <taxon>Biomphalaria</taxon>
    </lineage>
</organism>
<evidence type="ECO:0000313" key="3">
    <source>
        <dbReference type="RefSeq" id="XP_055888078.1"/>
    </source>
</evidence>
<gene>
    <name evidence="3" type="primary">LOC106070436</name>
</gene>
<evidence type="ECO:0000256" key="1">
    <source>
        <dbReference type="SAM" id="SignalP"/>
    </source>
</evidence>
<dbReference type="Proteomes" id="UP001165740">
    <property type="component" value="Chromosome 6"/>
</dbReference>
<name>A0A9W3ALT7_BIOGL</name>
<feature type="signal peptide" evidence="1">
    <location>
        <begin position="1"/>
        <end position="21"/>
    </location>
</feature>
<reference evidence="3" key="1">
    <citation type="submission" date="2025-08" db="UniProtKB">
        <authorList>
            <consortium name="RefSeq"/>
        </authorList>
    </citation>
    <scope>IDENTIFICATION</scope>
</reference>
<accession>A0A9W3ALT7</accession>
<dbReference type="AlphaFoldDB" id="A0A9W3ALT7"/>
<keyword evidence="2" id="KW-1185">Reference proteome</keyword>
<proteinExistence type="predicted"/>
<feature type="chain" id="PRO_5040825267" evidence="1">
    <location>
        <begin position="22"/>
        <end position="222"/>
    </location>
</feature>
<dbReference type="OrthoDB" id="6177796at2759"/>